<dbReference type="Gene3D" id="3.30.710.10">
    <property type="entry name" value="Potassium Channel Kv1.1, Chain A"/>
    <property type="match status" value="1"/>
</dbReference>
<evidence type="ECO:0000259" key="3">
    <source>
        <dbReference type="PROSITE" id="PS50097"/>
    </source>
</evidence>
<dbReference type="InterPro" id="IPR011333">
    <property type="entry name" value="SKP1/BTB/POZ_sf"/>
</dbReference>
<protein>
    <recommendedName>
        <fullName evidence="3">BTB domain-containing protein</fullName>
    </recommendedName>
</protein>
<dbReference type="AlphaFoldDB" id="A0AA88P5W4"/>
<accession>A0AA88P5W4</accession>
<evidence type="ECO:0000313" key="4">
    <source>
        <dbReference type="EMBL" id="KAK2865794.1"/>
    </source>
</evidence>
<dbReference type="PANTHER" id="PTHR24412:SF172">
    <property type="entry name" value="KELCH-LIKE PROTEIN 10"/>
    <property type="match status" value="1"/>
</dbReference>
<dbReference type="EMBL" id="JAVHJS010000002">
    <property type="protein sequence ID" value="KAK2865794.1"/>
    <property type="molecule type" value="Genomic_DNA"/>
</dbReference>
<organism evidence="4 5">
    <name type="scientific">Tachysurus vachellii</name>
    <name type="common">Darkbarbel catfish</name>
    <name type="synonym">Pelteobagrus vachellii</name>
    <dbReference type="NCBI Taxonomy" id="175792"/>
    <lineage>
        <taxon>Eukaryota</taxon>
        <taxon>Metazoa</taxon>
        <taxon>Chordata</taxon>
        <taxon>Craniata</taxon>
        <taxon>Vertebrata</taxon>
        <taxon>Euteleostomi</taxon>
        <taxon>Actinopterygii</taxon>
        <taxon>Neopterygii</taxon>
        <taxon>Teleostei</taxon>
        <taxon>Ostariophysi</taxon>
        <taxon>Siluriformes</taxon>
        <taxon>Bagridae</taxon>
        <taxon>Tachysurus</taxon>
    </lineage>
</organism>
<keyword evidence="5" id="KW-1185">Reference proteome</keyword>
<name>A0AA88P5W4_TACVA</name>
<keyword evidence="2" id="KW-0677">Repeat</keyword>
<gene>
    <name evidence="4" type="ORF">Q7C36_001850</name>
</gene>
<dbReference type="PROSITE" id="PS50097">
    <property type="entry name" value="BTB"/>
    <property type="match status" value="1"/>
</dbReference>
<dbReference type="Pfam" id="PF00651">
    <property type="entry name" value="BTB"/>
    <property type="match status" value="1"/>
</dbReference>
<dbReference type="SUPFAM" id="SSF54695">
    <property type="entry name" value="POZ domain"/>
    <property type="match status" value="1"/>
</dbReference>
<sequence length="181" mass="21130">MKYYKRKGRDWDIIISVEGTHFQAHRLVLMELSPYFSALLSRWSSPNQIIYTIPGVAPYIMDYILQYAYTKRIRITQRNVKDLAAAADYLLVSDVVRLCCKFLEKKLRPHNCLDILSFAYIYSWHKLCVKAAIIAAIFLPYDYAISVPKSNFRPHSSLDGVGVCTRRRSQNPYTRPDREEQ</sequence>
<feature type="domain" description="BTB" evidence="3">
    <location>
        <begin position="11"/>
        <end position="77"/>
    </location>
</feature>
<dbReference type="InterPro" id="IPR000210">
    <property type="entry name" value="BTB/POZ_dom"/>
</dbReference>
<comment type="caution">
    <text evidence="4">The sequence shown here is derived from an EMBL/GenBank/DDBJ whole genome shotgun (WGS) entry which is preliminary data.</text>
</comment>
<evidence type="ECO:0000256" key="1">
    <source>
        <dbReference type="ARBA" id="ARBA00022441"/>
    </source>
</evidence>
<proteinExistence type="predicted"/>
<dbReference type="PANTHER" id="PTHR24412">
    <property type="entry name" value="KELCH PROTEIN"/>
    <property type="match status" value="1"/>
</dbReference>
<dbReference type="SMART" id="SM00225">
    <property type="entry name" value="BTB"/>
    <property type="match status" value="1"/>
</dbReference>
<keyword evidence="1" id="KW-0880">Kelch repeat</keyword>
<evidence type="ECO:0000313" key="5">
    <source>
        <dbReference type="Proteomes" id="UP001187315"/>
    </source>
</evidence>
<reference evidence="4" key="1">
    <citation type="submission" date="2023-08" db="EMBL/GenBank/DDBJ databases">
        <title>Pelteobagrus vachellii genome.</title>
        <authorList>
            <person name="Liu H."/>
        </authorList>
    </citation>
    <scope>NUCLEOTIDE SEQUENCE</scope>
    <source>
        <strain evidence="4">PRFRI_2022a</strain>
        <tissue evidence="4">Muscle</tissue>
    </source>
</reference>
<dbReference type="Proteomes" id="UP001187315">
    <property type="component" value="Unassembled WGS sequence"/>
</dbReference>
<evidence type="ECO:0000256" key="2">
    <source>
        <dbReference type="ARBA" id="ARBA00022737"/>
    </source>
</evidence>